<keyword evidence="1" id="KW-0812">Transmembrane</keyword>
<dbReference type="EMBL" id="BK014761">
    <property type="protein sequence ID" value="DAD74505.1"/>
    <property type="molecule type" value="Genomic_DNA"/>
</dbReference>
<evidence type="ECO:0000256" key="1">
    <source>
        <dbReference type="SAM" id="Phobius"/>
    </source>
</evidence>
<keyword evidence="1" id="KW-1133">Transmembrane helix</keyword>
<accession>A0A8S5LWU1</accession>
<organism evidence="2">
    <name type="scientific">Siphoviridae sp. ctPL34</name>
    <dbReference type="NCBI Taxonomy" id="2826322"/>
    <lineage>
        <taxon>Viruses</taxon>
        <taxon>Duplodnaviria</taxon>
        <taxon>Heunggongvirae</taxon>
        <taxon>Uroviricota</taxon>
        <taxon>Caudoviricetes</taxon>
    </lineage>
</organism>
<feature type="transmembrane region" description="Helical" evidence="1">
    <location>
        <begin position="7"/>
        <end position="26"/>
    </location>
</feature>
<reference evidence="2" key="1">
    <citation type="journal article" date="2021" name="Proc. Natl. Acad. Sci. U.S.A.">
        <title>A Catalog of Tens of Thousands of Viruses from Human Metagenomes Reveals Hidden Associations with Chronic Diseases.</title>
        <authorList>
            <person name="Tisza M.J."/>
            <person name="Buck C.B."/>
        </authorList>
    </citation>
    <scope>NUCLEOTIDE SEQUENCE</scope>
    <source>
        <strain evidence="2">CtPL34</strain>
    </source>
</reference>
<keyword evidence="1" id="KW-0472">Membrane</keyword>
<sequence>MWICPGIIAKIIITVAVIASLLSAVVEDFKA</sequence>
<name>A0A8S5LWU1_9CAUD</name>
<protein>
    <submittedName>
        <fullName evidence="2">KN17 SH3-like C-terminal domain</fullName>
    </submittedName>
</protein>
<proteinExistence type="predicted"/>
<evidence type="ECO:0000313" key="2">
    <source>
        <dbReference type="EMBL" id="DAD74505.1"/>
    </source>
</evidence>